<gene>
    <name evidence="2" type="ORF">VASRM7_654</name>
</gene>
<name>A0A097CTB0_9ACTN</name>
<evidence type="ECO:0000313" key="2">
    <source>
        <dbReference type="EMBL" id="AIS85896.1"/>
    </source>
</evidence>
<proteinExistence type="predicted"/>
<feature type="region of interest" description="Disordered" evidence="1">
    <location>
        <begin position="1"/>
        <end position="44"/>
    </location>
</feature>
<accession>A0A097CTB0</accession>
<organism evidence="2">
    <name type="scientific">Verrucosispora sp. MS100047</name>
    <dbReference type="NCBI Taxonomy" id="1410949"/>
    <lineage>
        <taxon>Bacteria</taxon>
        <taxon>Bacillati</taxon>
        <taxon>Actinomycetota</taxon>
        <taxon>Actinomycetes</taxon>
        <taxon>Micromonosporales</taxon>
        <taxon>Micromonosporaceae</taxon>
        <taxon>Micromonospora</taxon>
    </lineage>
</organism>
<dbReference type="EMBL" id="KF826707">
    <property type="protein sequence ID" value="AIS85896.1"/>
    <property type="molecule type" value="Genomic_DNA"/>
</dbReference>
<protein>
    <submittedName>
        <fullName evidence="2">Uncharacterized protein</fullName>
    </submittedName>
</protein>
<dbReference type="AlphaFoldDB" id="A0A097CTB0"/>
<sequence length="44" mass="4977">MPYTGVPVGPETYGRESPVWAGRGMTRRQRQGRQAALATRRRSM</sequence>
<reference evidence="2" key="1">
    <citation type="submission" date="2013-11" db="EMBL/GenBank/DDBJ databases">
        <title>New antitubercular compounds from marine-derived Verrucosispora sp. MS100047.</title>
        <authorList>
            <person name="Huang P."/>
            <person name="Xie F."/>
            <person name="Wang Q."/>
            <person name="Wang J."/>
            <person name="Wang Q."/>
            <person name="Abdel-Mageed W.M."/>
            <person name="Liu M."/>
            <person name="Han J."/>
            <person name="Song F."/>
            <person name="Dai H."/>
            <person name="Liu X."/>
            <person name="Zhang L."/>
        </authorList>
    </citation>
    <scope>NUCLEOTIDE SEQUENCE</scope>
    <source>
        <strain evidence="2">MS100047</strain>
    </source>
</reference>
<evidence type="ECO:0000256" key="1">
    <source>
        <dbReference type="SAM" id="MobiDB-lite"/>
    </source>
</evidence>